<proteinExistence type="predicted"/>
<name>A0A967C6N9_9PROT</name>
<keyword evidence="3" id="KW-1185">Reference proteome</keyword>
<protein>
    <submittedName>
        <fullName evidence="2">Uncharacterized protein</fullName>
    </submittedName>
</protein>
<evidence type="ECO:0000313" key="3">
    <source>
        <dbReference type="Proteomes" id="UP000761264"/>
    </source>
</evidence>
<dbReference type="AlphaFoldDB" id="A0A967C6N9"/>
<dbReference type="Proteomes" id="UP000761264">
    <property type="component" value="Unassembled WGS sequence"/>
</dbReference>
<organism evidence="2 3">
    <name type="scientific">Pelagibius litoralis</name>
    <dbReference type="NCBI Taxonomy" id="374515"/>
    <lineage>
        <taxon>Bacteria</taxon>
        <taxon>Pseudomonadati</taxon>
        <taxon>Pseudomonadota</taxon>
        <taxon>Alphaproteobacteria</taxon>
        <taxon>Rhodospirillales</taxon>
        <taxon>Rhodovibrionaceae</taxon>
        <taxon>Pelagibius</taxon>
    </lineage>
</organism>
<keyword evidence="1" id="KW-0175">Coiled coil</keyword>
<sequence length="86" mass="9866">MIKTLDAGDIEQIGYDISDLGRLMQLWSRIGGTLDMREGDEEHSKTMYCLVYDQVQKLEDELKKLEALVDERRDEARRTETEGGAS</sequence>
<evidence type="ECO:0000313" key="2">
    <source>
        <dbReference type="EMBL" id="NIA67572.1"/>
    </source>
</evidence>
<gene>
    <name evidence="2" type="ORF">HBA54_03115</name>
</gene>
<dbReference type="EMBL" id="JAAQPH010000002">
    <property type="protein sequence ID" value="NIA67572.1"/>
    <property type="molecule type" value="Genomic_DNA"/>
</dbReference>
<comment type="caution">
    <text evidence="2">The sequence shown here is derived from an EMBL/GenBank/DDBJ whole genome shotgun (WGS) entry which is preliminary data.</text>
</comment>
<dbReference type="RefSeq" id="WP_167221265.1">
    <property type="nucleotide sequence ID" value="NZ_JAAQPH010000002.1"/>
</dbReference>
<evidence type="ECO:0000256" key="1">
    <source>
        <dbReference type="SAM" id="Coils"/>
    </source>
</evidence>
<feature type="coiled-coil region" evidence="1">
    <location>
        <begin position="55"/>
        <end position="82"/>
    </location>
</feature>
<reference evidence="2" key="1">
    <citation type="submission" date="2020-03" db="EMBL/GenBank/DDBJ databases">
        <title>Genome of Pelagibius litoralis DSM 21314T.</title>
        <authorList>
            <person name="Wang G."/>
        </authorList>
    </citation>
    <scope>NUCLEOTIDE SEQUENCE</scope>
    <source>
        <strain evidence="2">DSM 21314</strain>
    </source>
</reference>
<accession>A0A967C6N9</accession>